<sequence length="336" mass="36974">MSALQSLPITEMLQRGSIHDVDVLRLKSAFHSDGSISADEAEALFTLNETCQSQDPSWAEFYIDALTDHLVCQVEPEGYMTAEEGKRLIDRIAPGGIIARKSNVDLIVNVLDKSRWSPVSLSRLALEQVKRAVVEGDGPLREQYPDQAGSIRECEVELIRRILYAFGGDGHVAITRPEAEVLFDINDAIADPQANAAWTDLFVKAVTNCVMAASGQAMPTREEALHRDAWLMEATGELSPLALLSAMVSSSIEAVRAAYQEQSAEERALARLEQQRIEIITNEEITQAEAAWLCERIGRDGRLTPNEAALVAYLRKESPKIHPDLQAAVERLAQAA</sequence>
<organism evidence="1 2">
    <name type="scientific">Hyphomicrobium album</name>
    <dbReference type="NCBI Taxonomy" id="2665159"/>
    <lineage>
        <taxon>Bacteria</taxon>
        <taxon>Pseudomonadati</taxon>
        <taxon>Pseudomonadota</taxon>
        <taxon>Alphaproteobacteria</taxon>
        <taxon>Hyphomicrobiales</taxon>
        <taxon>Hyphomicrobiaceae</taxon>
        <taxon>Hyphomicrobium</taxon>
    </lineage>
</organism>
<name>A0A6I3KFN3_9HYPH</name>
<dbReference type="EMBL" id="WMBQ01000001">
    <property type="protein sequence ID" value="MTD92976.1"/>
    <property type="molecule type" value="Genomic_DNA"/>
</dbReference>
<comment type="caution">
    <text evidence="1">The sequence shown here is derived from an EMBL/GenBank/DDBJ whole genome shotgun (WGS) entry which is preliminary data.</text>
</comment>
<dbReference type="RefSeq" id="WP_154737560.1">
    <property type="nucleotide sequence ID" value="NZ_WMBQ01000001.1"/>
</dbReference>
<dbReference type="Proteomes" id="UP000440694">
    <property type="component" value="Unassembled WGS sequence"/>
</dbReference>
<accession>A0A6I3KFN3</accession>
<evidence type="ECO:0000313" key="1">
    <source>
        <dbReference type="EMBL" id="MTD92976.1"/>
    </source>
</evidence>
<keyword evidence="2" id="KW-1185">Reference proteome</keyword>
<proteinExistence type="predicted"/>
<dbReference type="AlphaFoldDB" id="A0A6I3KFN3"/>
<protein>
    <submittedName>
        <fullName evidence="1">Uncharacterized protein</fullName>
    </submittedName>
</protein>
<gene>
    <name evidence="1" type="ORF">GIW81_01360</name>
</gene>
<evidence type="ECO:0000313" key="2">
    <source>
        <dbReference type="Proteomes" id="UP000440694"/>
    </source>
</evidence>
<reference evidence="1 2" key="1">
    <citation type="submission" date="2019-11" db="EMBL/GenBank/DDBJ databases">
        <title>Identification of a novel strain.</title>
        <authorList>
            <person name="Xu Q."/>
            <person name="Wang G."/>
        </authorList>
    </citation>
    <scope>NUCLEOTIDE SEQUENCE [LARGE SCALE GENOMIC DNA]</scope>
    <source>
        <strain evidence="2">xq</strain>
    </source>
</reference>